<dbReference type="InterPro" id="IPR000305">
    <property type="entry name" value="GIY-YIG_endonuc"/>
</dbReference>
<dbReference type="InterPro" id="IPR025579">
    <property type="entry name" value="DUF4357"/>
</dbReference>
<accession>A0A844AT90</accession>
<organism evidence="2 3">
    <name type="scientific">Tritonibacter aquimaris</name>
    <dbReference type="NCBI Taxonomy" id="2663379"/>
    <lineage>
        <taxon>Bacteria</taxon>
        <taxon>Pseudomonadati</taxon>
        <taxon>Pseudomonadota</taxon>
        <taxon>Alphaproteobacteria</taxon>
        <taxon>Rhodobacterales</taxon>
        <taxon>Paracoccaceae</taxon>
        <taxon>Tritonibacter</taxon>
    </lineage>
</organism>
<dbReference type="RefSeq" id="WP_153549246.1">
    <property type="nucleotide sequence ID" value="NZ_WIXK01000014.1"/>
</dbReference>
<gene>
    <name evidence="2" type="ORF">GG681_17040</name>
</gene>
<evidence type="ECO:0000259" key="1">
    <source>
        <dbReference type="PROSITE" id="PS50164"/>
    </source>
</evidence>
<sequence length="304" mass="33864">MSPRKGRSIELFFHDGDPDGMVTATIPFQWTGHVLRVPRGKIDEGLKEPEANQPGIYILSGNSTEGPNLYVGETDEIRKRIKQHIQEGKKDWWDDAIFVTAIGEPLNKAHARYLEYQVHTKALNVGVANVDNAKTTTESPLSKAAQAHMDGFLDNLEMILKALGYHFLDDRTNRSELLKVSEAERTDRVEFVFAVKKSGVAARAVREGGHFIVLQESTAKKEWQSPESHLSYSALHESLIKQGVLVPDGDVLRFAADYRFSSPSAAGAVIAGRTVRGTTDWKVADTGQSYQQWEQAQFPKEEDA</sequence>
<dbReference type="PROSITE" id="PS50164">
    <property type="entry name" value="GIY_YIG"/>
    <property type="match status" value="1"/>
</dbReference>
<dbReference type="CDD" id="cd10447">
    <property type="entry name" value="GIY-YIG_unchar_2"/>
    <property type="match status" value="1"/>
</dbReference>
<dbReference type="Proteomes" id="UP000436694">
    <property type="component" value="Unassembled WGS sequence"/>
</dbReference>
<reference evidence="2 3" key="1">
    <citation type="submission" date="2019-10" db="EMBL/GenBank/DDBJ databases">
        <title>Epibacterium sp. nov., isolated from seawater.</title>
        <authorList>
            <person name="Zhang X."/>
            <person name="Li N."/>
        </authorList>
    </citation>
    <scope>NUCLEOTIDE SEQUENCE [LARGE SCALE GENOMIC DNA]</scope>
    <source>
        <strain evidence="2 3">SM1969</strain>
    </source>
</reference>
<evidence type="ECO:0000313" key="3">
    <source>
        <dbReference type="Proteomes" id="UP000436694"/>
    </source>
</evidence>
<dbReference type="EMBL" id="WIXK01000014">
    <property type="protein sequence ID" value="MQY44353.1"/>
    <property type="molecule type" value="Genomic_DNA"/>
</dbReference>
<comment type="caution">
    <text evidence="2">The sequence shown here is derived from an EMBL/GenBank/DDBJ whole genome shotgun (WGS) entry which is preliminary data.</text>
</comment>
<evidence type="ECO:0000313" key="2">
    <source>
        <dbReference type="EMBL" id="MQY44353.1"/>
    </source>
</evidence>
<keyword evidence="3" id="KW-1185">Reference proteome</keyword>
<protein>
    <submittedName>
        <fullName evidence="2">DUF4357 domain-containing protein</fullName>
    </submittedName>
</protein>
<dbReference type="Pfam" id="PF14267">
    <property type="entry name" value="DUF4357"/>
    <property type="match status" value="1"/>
</dbReference>
<name>A0A844AT90_9RHOB</name>
<dbReference type="AlphaFoldDB" id="A0A844AT90"/>
<feature type="domain" description="GIY-YIG" evidence="1">
    <location>
        <begin position="52"/>
        <end position="130"/>
    </location>
</feature>
<proteinExistence type="predicted"/>
<dbReference type="Pfam" id="PF01541">
    <property type="entry name" value="GIY-YIG"/>
    <property type="match status" value="1"/>
</dbReference>